<dbReference type="RefSeq" id="XP_009009337.1">
    <property type="nucleotide sequence ID" value="XM_009011089.1"/>
</dbReference>
<name>T1ENQ1_HELRO</name>
<gene>
    <name evidence="3" type="primary">20198201</name>
    <name evidence="2" type="ORF">HELRODRAFT_159185</name>
</gene>
<dbReference type="EMBL" id="AMQM01000209">
    <property type="status" value="NOT_ANNOTATED_CDS"/>
    <property type="molecule type" value="Genomic_DNA"/>
</dbReference>
<feature type="compositionally biased region" description="Polar residues" evidence="1">
    <location>
        <begin position="1"/>
        <end position="24"/>
    </location>
</feature>
<feature type="compositionally biased region" description="Polar residues" evidence="1">
    <location>
        <begin position="406"/>
        <end position="418"/>
    </location>
</feature>
<sequence length="468" mass="50400">MDGGSSLSSNEDQPVNPSSTTSAAKAQMMLEKNKFLKDLSENNFSRANGNRSTMPVRGRRAILPLSGFVKKTQENESNSIPDLEETEIDVEVMFQEKISNIPTCNKNNIDSISTKSNGSGKSNHQTKLINLMTSSDKDGKSIINLNNSITKPLMVNEGMIELDEVLSLPTEGNMRKGSIKSVGSNTKISSANMPSSLFSNLNNNEEYLPPSLVAPTLSSLSSHPSSYSLLPHQSLNDAKATSSVMTTTSSSLFAGKKDGLSSGSKFGMSLEQCYNSGVFQRRNQNGDDGDSINSRSFKLGKTLSIVSDGDQQTAAPLTPFSCQNVVSPFKVNPYATMSRSQIASRMARKLEDNVNPQNADTVSCNILSPLPNRRSDTSLYHNNDDASSLASFPSFKLQSINNYPSSPQPSCFKTSSGTPGLVVQPQLNMTDGVDRRMRTSSSGYMLNRSGSHSNYGGGSVSRPQSTNG</sequence>
<dbReference type="GeneID" id="20198201"/>
<dbReference type="AlphaFoldDB" id="T1ENQ1"/>
<proteinExistence type="predicted"/>
<evidence type="ECO:0000313" key="3">
    <source>
        <dbReference type="EnsemblMetazoa" id="HelroP159185"/>
    </source>
</evidence>
<reference evidence="4" key="1">
    <citation type="submission" date="2012-12" db="EMBL/GenBank/DDBJ databases">
        <authorList>
            <person name="Hellsten U."/>
            <person name="Grimwood J."/>
            <person name="Chapman J.A."/>
            <person name="Shapiro H."/>
            <person name="Aerts A."/>
            <person name="Otillar R.P."/>
            <person name="Terry A.Y."/>
            <person name="Boore J.L."/>
            <person name="Simakov O."/>
            <person name="Marletaz F."/>
            <person name="Cho S.-J."/>
            <person name="Edsinger-Gonzales E."/>
            <person name="Havlak P."/>
            <person name="Kuo D.-H."/>
            <person name="Larsson T."/>
            <person name="Lv J."/>
            <person name="Arendt D."/>
            <person name="Savage R."/>
            <person name="Osoegawa K."/>
            <person name="de Jong P."/>
            <person name="Lindberg D.R."/>
            <person name="Seaver E.C."/>
            <person name="Weisblat D.A."/>
            <person name="Putnam N.H."/>
            <person name="Grigoriev I.V."/>
            <person name="Rokhsar D.S."/>
        </authorList>
    </citation>
    <scope>NUCLEOTIDE SEQUENCE</scope>
</reference>
<reference evidence="2 4" key="2">
    <citation type="journal article" date="2013" name="Nature">
        <title>Insights into bilaterian evolution from three spiralian genomes.</title>
        <authorList>
            <person name="Simakov O."/>
            <person name="Marletaz F."/>
            <person name="Cho S.J."/>
            <person name="Edsinger-Gonzales E."/>
            <person name="Havlak P."/>
            <person name="Hellsten U."/>
            <person name="Kuo D.H."/>
            <person name="Larsson T."/>
            <person name="Lv J."/>
            <person name="Arendt D."/>
            <person name="Savage R."/>
            <person name="Osoegawa K."/>
            <person name="de Jong P."/>
            <person name="Grimwood J."/>
            <person name="Chapman J.A."/>
            <person name="Shapiro H."/>
            <person name="Aerts A."/>
            <person name="Otillar R.P."/>
            <person name="Terry A.Y."/>
            <person name="Boore J.L."/>
            <person name="Grigoriev I.V."/>
            <person name="Lindberg D.R."/>
            <person name="Seaver E.C."/>
            <person name="Weisblat D.A."/>
            <person name="Putnam N.H."/>
            <person name="Rokhsar D.S."/>
        </authorList>
    </citation>
    <scope>NUCLEOTIDE SEQUENCE</scope>
</reference>
<reference evidence="3" key="3">
    <citation type="submission" date="2015-06" db="UniProtKB">
        <authorList>
            <consortium name="EnsemblMetazoa"/>
        </authorList>
    </citation>
    <scope>IDENTIFICATION</scope>
</reference>
<evidence type="ECO:0000313" key="2">
    <source>
        <dbReference type="EMBL" id="ESO12617.1"/>
    </source>
</evidence>
<organism evidence="3 4">
    <name type="scientific">Helobdella robusta</name>
    <name type="common">Californian leech</name>
    <dbReference type="NCBI Taxonomy" id="6412"/>
    <lineage>
        <taxon>Eukaryota</taxon>
        <taxon>Metazoa</taxon>
        <taxon>Spiralia</taxon>
        <taxon>Lophotrochozoa</taxon>
        <taxon>Annelida</taxon>
        <taxon>Clitellata</taxon>
        <taxon>Hirudinea</taxon>
        <taxon>Rhynchobdellida</taxon>
        <taxon>Glossiphoniidae</taxon>
        <taxon>Helobdella</taxon>
    </lineage>
</organism>
<feature type="compositionally biased region" description="Polar residues" evidence="1">
    <location>
        <begin position="439"/>
        <end position="454"/>
    </location>
</feature>
<feature type="region of interest" description="Disordered" evidence="1">
    <location>
        <begin position="406"/>
        <end position="468"/>
    </location>
</feature>
<keyword evidence="4" id="KW-1185">Reference proteome</keyword>
<dbReference type="KEGG" id="hro:HELRODRAFT_159185"/>
<dbReference type="InParanoid" id="T1ENQ1"/>
<dbReference type="HOGENOM" id="CLU_584333_0_0_1"/>
<protein>
    <submittedName>
        <fullName evidence="2 3">Uncharacterized protein</fullName>
    </submittedName>
</protein>
<feature type="region of interest" description="Disordered" evidence="1">
    <location>
        <begin position="1"/>
        <end position="29"/>
    </location>
</feature>
<dbReference type="EMBL" id="KB095811">
    <property type="protein sequence ID" value="ESO12617.1"/>
    <property type="molecule type" value="Genomic_DNA"/>
</dbReference>
<evidence type="ECO:0000313" key="4">
    <source>
        <dbReference type="Proteomes" id="UP000015101"/>
    </source>
</evidence>
<dbReference type="Proteomes" id="UP000015101">
    <property type="component" value="Unassembled WGS sequence"/>
</dbReference>
<evidence type="ECO:0000256" key="1">
    <source>
        <dbReference type="SAM" id="MobiDB-lite"/>
    </source>
</evidence>
<dbReference type="EnsemblMetazoa" id="HelroT159185">
    <property type="protein sequence ID" value="HelroP159185"/>
    <property type="gene ID" value="HelroG159185"/>
</dbReference>
<dbReference type="CTD" id="20198201"/>
<accession>T1ENQ1</accession>